<evidence type="ECO:0000256" key="2">
    <source>
        <dbReference type="ARBA" id="ARBA00023002"/>
    </source>
</evidence>
<dbReference type="GO" id="GO:0016491">
    <property type="term" value="F:oxidoreductase activity"/>
    <property type="evidence" value="ECO:0007669"/>
    <property type="project" value="UniProtKB-KW"/>
</dbReference>
<evidence type="ECO:0000256" key="3">
    <source>
        <dbReference type="SAM" id="MobiDB-lite"/>
    </source>
</evidence>
<evidence type="ECO:0000313" key="4">
    <source>
        <dbReference type="EMBL" id="OBT92696.1"/>
    </source>
</evidence>
<dbReference type="Pfam" id="PF00106">
    <property type="entry name" value="adh_short"/>
    <property type="match status" value="1"/>
</dbReference>
<dbReference type="GeneID" id="28843121"/>
<dbReference type="STRING" id="342668.A0A1B8GA29"/>
<organism evidence="4 5">
    <name type="scientific">Pseudogymnoascus verrucosus</name>
    <dbReference type="NCBI Taxonomy" id="342668"/>
    <lineage>
        <taxon>Eukaryota</taxon>
        <taxon>Fungi</taxon>
        <taxon>Dikarya</taxon>
        <taxon>Ascomycota</taxon>
        <taxon>Pezizomycotina</taxon>
        <taxon>Leotiomycetes</taxon>
        <taxon>Thelebolales</taxon>
        <taxon>Thelebolaceae</taxon>
        <taxon>Pseudogymnoascus</taxon>
    </lineage>
</organism>
<keyword evidence="2" id="KW-0560">Oxidoreductase</keyword>
<dbReference type="RefSeq" id="XP_018126429.1">
    <property type="nucleotide sequence ID" value="XM_018279146.2"/>
</dbReference>
<dbReference type="Proteomes" id="UP000091956">
    <property type="component" value="Unassembled WGS sequence"/>
</dbReference>
<dbReference type="PANTHER" id="PTHR42901:SF1">
    <property type="entry name" value="ALCOHOL DEHYDROGENASE"/>
    <property type="match status" value="1"/>
</dbReference>
<dbReference type="EMBL" id="KV460263">
    <property type="protein sequence ID" value="OBT92696.1"/>
    <property type="molecule type" value="Genomic_DNA"/>
</dbReference>
<sequence length="296" mass="32351">MSADSSNFTTTTHRAPYAGISPSRPELSQRGKVVLITGSSGGIGFAIARSFAKAGAAKVIMTGRRQGLLDEAVTTLSVQFPKTSFVAHQIDIAKTADVEKIWNQFDVEGLVVDVLVLNAARIQHVGSLVDIGYREVWADFTTNVGSHMVFTDLFYHQKKRHSSKRLFLVNVSTCAIHDFEIAAQRPNYSASKSAGTILLQQVAKGISADDMQVVSFHPGAIFTSAAKDAGYNETTMKWDDEDLPGHYAVWAASNQARFLHGRFTWAAWDVEELSSGEKRARIDRDANFLKVGVVGL</sequence>
<evidence type="ECO:0000313" key="5">
    <source>
        <dbReference type="Proteomes" id="UP000091956"/>
    </source>
</evidence>
<dbReference type="PRINTS" id="PR00081">
    <property type="entry name" value="GDHRDH"/>
</dbReference>
<feature type="region of interest" description="Disordered" evidence="3">
    <location>
        <begin position="1"/>
        <end position="25"/>
    </location>
</feature>
<feature type="compositionally biased region" description="Polar residues" evidence="3">
    <location>
        <begin position="1"/>
        <end position="13"/>
    </location>
</feature>
<accession>A0A1B8GA29</accession>
<keyword evidence="5" id="KW-1185">Reference proteome</keyword>
<proteinExistence type="inferred from homology"/>
<dbReference type="Gene3D" id="3.40.50.720">
    <property type="entry name" value="NAD(P)-binding Rossmann-like Domain"/>
    <property type="match status" value="1"/>
</dbReference>
<dbReference type="CDD" id="cd05233">
    <property type="entry name" value="SDR_c"/>
    <property type="match status" value="1"/>
</dbReference>
<reference evidence="5" key="2">
    <citation type="journal article" date="2018" name="Nat. Commun.">
        <title>Extreme sensitivity to ultraviolet light in the fungal pathogen causing white-nose syndrome of bats.</title>
        <authorList>
            <person name="Palmer J.M."/>
            <person name="Drees K.P."/>
            <person name="Foster J.T."/>
            <person name="Lindner D.L."/>
        </authorList>
    </citation>
    <scope>NUCLEOTIDE SEQUENCE [LARGE SCALE GENOMIC DNA]</scope>
    <source>
        <strain evidence="5">UAMH 10579</strain>
    </source>
</reference>
<gene>
    <name evidence="4" type="ORF">VE01_09735</name>
</gene>
<dbReference type="InterPro" id="IPR036291">
    <property type="entry name" value="NAD(P)-bd_dom_sf"/>
</dbReference>
<reference evidence="4 5" key="1">
    <citation type="submission" date="2016-03" db="EMBL/GenBank/DDBJ databases">
        <title>Comparative genomics of Pseudogymnoascus destructans, the fungus causing white-nose syndrome of bats.</title>
        <authorList>
            <person name="Palmer J.M."/>
            <person name="Drees K.P."/>
            <person name="Foster J.T."/>
            <person name="Lindner D.L."/>
        </authorList>
    </citation>
    <scope>NUCLEOTIDE SEQUENCE [LARGE SCALE GENOMIC DNA]</scope>
    <source>
        <strain evidence="4 5">UAMH 10579</strain>
    </source>
</reference>
<evidence type="ECO:0000256" key="1">
    <source>
        <dbReference type="ARBA" id="ARBA00006484"/>
    </source>
</evidence>
<dbReference type="AlphaFoldDB" id="A0A1B8GA29"/>
<dbReference type="OrthoDB" id="1933717at2759"/>
<dbReference type="SUPFAM" id="SSF51735">
    <property type="entry name" value="NAD(P)-binding Rossmann-fold domains"/>
    <property type="match status" value="1"/>
</dbReference>
<evidence type="ECO:0008006" key="6">
    <source>
        <dbReference type="Google" id="ProtNLM"/>
    </source>
</evidence>
<dbReference type="InterPro" id="IPR002347">
    <property type="entry name" value="SDR_fam"/>
</dbReference>
<dbReference type="PANTHER" id="PTHR42901">
    <property type="entry name" value="ALCOHOL DEHYDROGENASE"/>
    <property type="match status" value="1"/>
</dbReference>
<name>A0A1B8GA29_9PEZI</name>
<protein>
    <recommendedName>
        <fullName evidence="6">Short chain dehydrogenase</fullName>
    </recommendedName>
</protein>
<comment type="similarity">
    <text evidence="1">Belongs to the short-chain dehydrogenases/reductases (SDR) family.</text>
</comment>